<evidence type="ECO:0000313" key="3">
    <source>
        <dbReference type="Proteomes" id="UP001228049"/>
    </source>
</evidence>
<feature type="compositionally biased region" description="Basic and acidic residues" evidence="1">
    <location>
        <begin position="61"/>
        <end position="77"/>
    </location>
</feature>
<feature type="region of interest" description="Disordered" evidence="1">
    <location>
        <begin position="58"/>
        <end position="77"/>
    </location>
</feature>
<feature type="non-terminal residue" evidence="2">
    <location>
        <position position="1"/>
    </location>
</feature>
<feature type="compositionally biased region" description="Basic and acidic residues" evidence="1">
    <location>
        <begin position="18"/>
        <end position="38"/>
    </location>
</feature>
<proteinExistence type="predicted"/>
<comment type="caution">
    <text evidence="2">The sequence shown here is derived from an EMBL/GenBank/DDBJ whole genome shotgun (WGS) entry which is preliminary data.</text>
</comment>
<organism evidence="2 3">
    <name type="scientific">Dissostichus eleginoides</name>
    <name type="common">Patagonian toothfish</name>
    <name type="synonym">Dissostichus amissus</name>
    <dbReference type="NCBI Taxonomy" id="100907"/>
    <lineage>
        <taxon>Eukaryota</taxon>
        <taxon>Metazoa</taxon>
        <taxon>Chordata</taxon>
        <taxon>Craniata</taxon>
        <taxon>Vertebrata</taxon>
        <taxon>Euteleostomi</taxon>
        <taxon>Actinopterygii</taxon>
        <taxon>Neopterygii</taxon>
        <taxon>Teleostei</taxon>
        <taxon>Neoteleostei</taxon>
        <taxon>Acanthomorphata</taxon>
        <taxon>Eupercaria</taxon>
        <taxon>Perciformes</taxon>
        <taxon>Notothenioidei</taxon>
        <taxon>Nototheniidae</taxon>
        <taxon>Dissostichus</taxon>
    </lineage>
</organism>
<protein>
    <submittedName>
        <fullName evidence="2">Fusaristatin A biosynthesis cluster protein</fullName>
    </submittedName>
</protein>
<reference evidence="2" key="1">
    <citation type="submission" date="2023-04" db="EMBL/GenBank/DDBJ databases">
        <title>Chromosome-level genome of Chaenocephalus aceratus.</title>
        <authorList>
            <person name="Park H."/>
        </authorList>
    </citation>
    <scope>NUCLEOTIDE SEQUENCE</scope>
    <source>
        <strain evidence="2">DE</strain>
        <tissue evidence="2">Muscle</tissue>
    </source>
</reference>
<gene>
    <name evidence="2" type="ORF">KUDE01_013348</name>
</gene>
<sequence length="77" mass="8679">LQRTGTSADLQAGSELLLRAERRGNPAGEDREHRGEKQLIFTEDRDLRRSAAGIIRAASAGREERKPRREGHVKLNF</sequence>
<keyword evidence="3" id="KW-1185">Reference proteome</keyword>
<dbReference type="Proteomes" id="UP001228049">
    <property type="component" value="Unassembled WGS sequence"/>
</dbReference>
<feature type="region of interest" description="Disordered" evidence="1">
    <location>
        <begin position="1"/>
        <end position="38"/>
    </location>
</feature>
<name>A0AAD9BUK3_DISEL</name>
<dbReference type="EMBL" id="JASDAP010000017">
    <property type="protein sequence ID" value="KAK1888668.1"/>
    <property type="molecule type" value="Genomic_DNA"/>
</dbReference>
<evidence type="ECO:0000313" key="2">
    <source>
        <dbReference type="EMBL" id="KAK1888668.1"/>
    </source>
</evidence>
<evidence type="ECO:0000256" key="1">
    <source>
        <dbReference type="SAM" id="MobiDB-lite"/>
    </source>
</evidence>
<accession>A0AAD9BUK3</accession>
<dbReference type="AlphaFoldDB" id="A0AAD9BUK3"/>